<dbReference type="InterPro" id="IPR021127">
    <property type="entry name" value="CRISPR_associated_Cas2"/>
</dbReference>
<evidence type="ECO:0000256" key="1">
    <source>
        <dbReference type="ARBA" id="ARBA00001946"/>
    </source>
</evidence>
<comment type="function">
    <text evidence="9">CRISPR (clustered regularly interspaced short palindromic repeat), is an adaptive immune system that provides protection against mobile genetic elements (viruses, transposable elements and conjugative plasmids). CRISPR clusters contain sequences complementary to antecedent mobile elements and target invading nucleic acids. CRISPR clusters are transcribed and processed into CRISPR RNA (crRNA). Functions as a ssRNA-specific endoribonuclease. Involved in the integration of spacer DNA into the CRISPR cassette.</text>
</comment>
<dbReference type="GO" id="GO:0046872">
    <property type="term" value="F:metal ion binding"/>
    <property type="evidence" value="ECO:0007669"/>
    <property type="project" value="UniProtKB-UniRule"/>
</dbReference>
<evidence type="ECO:0000313" key="11">
    <source>
        <dbReference type="EMBL" id="QPC80920.1"/>
    </source>
</evidence>
<dbReference type="Gene3D" id="3.30.70.240">
    <property type="match status" value="1"/>
</dbReference>
<comment type="cofactor">
    <cofactor evidence="1 9">
        <name>Mg(2+)</name>
        <dbReference type="ChEBI" id="CHEBI:18420"/>
    </cofactor>
</comment>
<gene>
    <name evidence="9 11" type="primary">cas2</name>
    <name evidence="11" type="ORF">G4Y79_14520</name>
</gene>
<dbReference type="PANTHER" id="PTHR34405:SF3">
    <property type="entry name" value="CRISPR-ASSOCIATED ENDORIBONUCLEASE CAS2 3"/>
    <property type="match status" value="1"/>
</dbReference>
<dbReference type="CDD" id="cd09725">
    <property type="entry name" value="Cas2_I_II_III"/>
    <property type="match status" value="1"/>
</dbReference>
<keyword evidence="3 9" id="KW-0540">Nuclease</keyword>
<evidence type="ECO:0000256" key="4">
    <source>
        <dbReference type="ARBA" id="ARBA00022723"/>
    </source>
</evidence>
<proteinExistence type="inferred from homology"/>
<keyword evidence="5 9" id="KW-0255">Endonuclease</keyword>
<dbReference type="KEGG" id="pmet:G4Y79_14520"/>
<evidence type="ECO:0000313" key="12">
    <source>
        <dbReference type="Proteomes" id="UP000594468"/>
    </source>
</evidence>
<feature type="binding site" evidence="9">
    <location>
        <position position="8"/>
    </location>
    <ligand>
        <name>Mg(2+)</name>
        <dbReference type="ChEBI" id="CHEBI:18420"/>
        <note>catalytic</note>
    </ligand>
</feature>
<evidence type="ECO:0000256" key="8">
    <source>
        <dbReference type="ARBA" id="ARBA00023118"/>
    </source>
</evidence>
<evidence type="ECO:0000256" key="10">
    <source>
        <dbReference type="PIRNR" id="PIRNR032582"/>
    </source>
</evidence>
<dbReference type="GO" id="GO:0004521">
    <property type="term" value="F:RNA endonuclease activity"/>
    <property type="evidence" value="ECO:0007669"/>
    <property type="project" value="UniProtKB-UniRule"/>
</dbReference>
<dbReference type="GO" id="GO:0051607">
    <property type="term" value="P:defense response to virus"/>
    <property type="evidence" value="ECO:0007669"/>
    <property type="project" value="UniProtKB-UniRule"/>
</dbReference>
<evidence type="ECO:0000256" key="9">
    <source>
        <dbReference type="HAMAP-Rule" id="MF_01471"/>
    </source>
</evidence>
<organism evidence="11 12">
    <name type="scientific">Phototrophicus methaneseepsis</name>
    <dbReference type="NCBI Taxonomy" id="2710758"/>
    <lineage>
        <taxon>Bacteria</taxon>
        <taxon>Bacillati</taxon>
        <taxon>Chloroflexota</taxon>
        <taxon>Candidatus Thermofontia</taxon>
        <taxon>Phototrophicales</taxon>
        <taxon>Phototrophicaceae</taxon>
        <taxon>Phototrophicus</taxon>
    </lineage>
</organism>
<sequence length="91" mass="10766">MLWIVSYDIPNDKRRRKVAKVMEGFGRRAQYSVFECDLTLAKMAQLTKSLKRLINNEEDDVRFYPLNKADVQRVRLLGKAQLNRAKGWYMV</sequence>
<keyword evidence="12" id="KW-1185">Reference proteome</keyword>
<evidence type="ECO:0000256" key="3">
    <source>
        <dbReference type="ARBA" id="ARBA00022722"/>
    </source>
</evidence>
<evidence type="ECO:0000256" key="7">
    <source>
        <dbReference type="ARBA" id="ARBA00022842"/>
    </source>
</evidence>
<dbReference type="Pfam" id="PF09827">
    <property type="entry name" value="CRISPR_Cas2"/>
    <property type="match status" value="1"/>
</dbReference>
<dbReference type="InterPro" id="IPR019199">
    <property type="entry name" value="Virulence_VapD/CRISPR_Cas2"/>
</dbReference>
<keyword evidence="4 9" id="KW-0479">Metal-binding</keyword>
<dbReference type="NCBIfam" id="TIGR01573">
    <property type="entry name" value="cas2"/>
    <property type="match status" value="1"/>
</dbReference>
<dbReference type="PANTHER" id="PTHR34405">
    <property type="entry name" value="CRISPR-ASSOCIATED ENDORIBONUCLEASE CAS2"/>
    <property type="match status" value="1"/>
</dbReference>
<keyword evidence="6 9" id="KW-0378">Hydrolase</keyword>
<dbReference type="RefSeq" id="WP_195168995.1">
    <property type="nucleotide sequence ID" value="NZ_CP062983.1"/>
</dbReference>
<evidence type="ECO:0000256" key="6">
    <source>
        <dbReference type="ARBA" id="ARBA00022801"/>
    </source>
</evidence>
<dbReference type="HAMAP" id="MF_01471">
    <property type="entry name" value="Cas2"/>
    <property type="match status" value="1"/>
</dbReference>
<keyword evidence="8 9" id="KW-0051">Antiviral defense</keyword>
<dbReference type="AlphaFoldDB" id="A0A7S8E5W8"/>
<comment type="similarity">
    <text evidence="2 9 10">Belongs to the CRISPR-associated endoribonuclease Cas2 protein family.</text>
</comment>
<reference evidence="11 12" key="1">
    <citation type="submission" date="2020-02" db="EMBL/GenBank/DDBJ databases">
        <authorList>
            <person name="Zheng R.K."/>
            <person name="Sun C.M."/>
        </authorList>
    </citation>
    <scope>NUCLEOTIDE SEQUENCE [LARGE SCALE GENOMIC DNA]</scope>
    <source>
        <strain evidence="12">rifampicinis</strain>
    </source>
</reference>
<evidence type="ECO:0000256" key="2">
    <source>
        <dbReference type="ARBA" id="ARBA00009959"/>
    </source>
</evidence>
<evidence type="ECO:0000256" key="5">
    <source>
        <dbReference type="ARBA" id="ARBA00022759"/>
    </source>
</evidence>
<dbReference type="GO" id="GO:0043571">
    <property type="term" value="P:maintenance of CRISPR repeat elements"/>
    <property type="evidence" value="ECO:0007669"/>
    <property type="project" value="UniProtKB-UniRule"/>
</dbReference>
<name>A0A7S8E5W8_9CHLR</name>
<dbReference type="EMBL" id="CP062983">
    <property type="protein sequence ID" value="QPC80920.1"/>
    <property type="molecule type" value="Genomic_DNA"/>
</dbReference>
<accession>A0A7S8E5W8</accession>
<comment type="subunit">
    <text evidence="9">Homodimer, forms a heterotetramer with a Cas1 homodimer.</text>
</comment>
<dbReference type="PIRSF" id="PIRSF032582">
    <property type="entry name" value="Cas2"/>
    <property type="match status" value="1"/>
</dbReference>
<dbReference type="Proteomes" id="UP000594468">
    <property type="component" value="Chromosome"/>
</dbReference>
<protein>
    <recommendedName>
        <fullName evidence="9">CRISPR-associated endoribonuclease Cas2</fullName>
        <ecNumber evidence="9">3.1.-.-</ecNumber>
    </recommendedName>
</protein>
<dbReference type="SUPFAM" id="SSF143430">
    <property type="entry name" value="TTP0101/SSO1404-like"/>
    <property type="match status" value="1"/>
</dbReference>
<dbReference type="GO" id="GO:0016787">
    <property type="term" value="F:hydrolase activity"/>
    <property type="evidence" value="ECO:0007669"/>
    <property type="project" value="UniProtKB-KW"/>
</dbReference>
<dbReference type="EC" id="3.1.-.-" evidence="9"/>
<keyword evidence="7 9" id="KW-0460">Magnesium</keyword>